<dbReference type="GeneID" id="6751410"/>
<protein>
    <recommendedName>
        <fullName evidence="7">28S ribosomal protein S18a, mitochondrial</fullName>
    </recommendedName>
</protein>
<gene>
    <name evidence="5" type="ORF">TRIADDRAFT_53948</name>
</gene>
<accession>B3RMG7</accession>
<dbReference type="HOGENOM" id="CLU_1973329_0_0_1"/>
<proteinExistence type="inferred from homology"/>
<dbReference type="PANTHER" id="PTHR13479:SF40">
    <property type="entry name" value="SMALL RIBOSOMAL SUBUNIT PROTEIN BS18M"/>
    <property type="match status" value="1"/>
</dbReference>
<dbReference type="PANTHER" id="PTHR13479">
    <property type="entry name" value="30S RIBOSOMAL PROTEIN S18"/>
    <property type="match status" value="1"/>
</dbReference>
<dbReference type="OrthoDB" id="10054543at2759"/>
<dbReference type="Pfam" id="PF01084">
    <property type="entry name" value="Ribosomal_S18"/>
    <property type="match status" value="1"/>
</dbReference>
<comment type="similarity">
    <text evidence="1 4">Belongs to the bacterial ribosomal protein bS18 family.</text>
</comment>
<dbReference type="EMBL" id="DS985242">
    <property type="protein sequence ID" value="EDV28361.1"/>
    <property type="molecule type" value="Genomic_DNA"/>
</dbReference>
<dbReference type="InterPro" id="IPR036870">
    <property type="entry name" value="Ribosomal_bS18_sf"/>
</dbReference>
<evidence type="ECO:0000256" key="1">
    <source>
        <dbReference type="ARBA" id="ARBA00005589"/>
    </source>
</evidence>
<sequence>MAMRSAINDICNQWPKVNSNIPHVNQFLQARSVTTFKKLPQETREKMQNHGCPICRNNIKNFGYKDVLLLKQFISDEGRIYGKRKTGLCAKQHRKVLKAIKRSRAEGLLPNYKAPTLTEVDEEANNE</sequence>
<evidence type="ECO:0000256" key="4">
    <source>
        <dbReference type="RuleBase" id="RU003910"/>
    </source>
</evidence>
<dbReference type="eggNOG" id="KOG3162">
    <property type="taxonomic scope" value="Eukaryota"/>
</dbReference>
<evidence type="ECO:0000313" key="6">
    <source>
        <dbReference type="Proteomes" id="UP000009022"/>
    </source>
</evidence>
<dbReference type="CTD" id="6751410"/>
<evidence type="ECO:0000313" key="5">
    <source>
        <dbReference type="EMBL" id="EDV28361.1"/>
    </source>
</evidence>
<evidence type="ECO:0008006" key="7">
    <source>
        <dbReference type="Google" id="ProtNLM"/>
    </source>
</evidence>
<dbReference type="KEGG" id="tad:TRIADDRAFT_53948"/>
<dbReference type="GO" id="GO:0006412">
    <property type="term" value="P:translation"/>
    <property type="evidence" value="ECO:0000318"/>
    <property type="project" value="GO_Central"/>
</dbReference>
<dbReference type="FunFam" id="4.10.640.10:FF:000026">
    <property type="entry name" value="28S ribosomal protein S18a, mitochondrial"/>
    <property type="match status" value="1"/>
</dbReference>
<dbReference type="GO" id="GO:0005763">
    <property type="term" value="C:mitochondrial small ribosomal subunit"/>
    <property type="evidence" value="ECO:0000318"/>
    <property type="project" value="GO_Central"/>
</dbReference>
<dbReference type="NCBIfam" id="TIGR00165">
    <property type="entry name" value="S18"/>
    <property type="match status" value="1"/>
</dbReference>
<dbReference type="HAMAP" id="MF_00270">
    <property type="entry name" value="Ribosomal_bS18"/>
    <property type="match status" value="1"/>
</dbReference>
<dbReference type="RefSeq" id="XP_002110195.1">
    <property type="nucleotide sequence ID" value="XM_002110159.1"/>
</dbReference>
<reference evidence="5 6" key="1">
    <citation type="journal article" date="2008" name="Nature">
        <title>The Trichoplax genome and the nature of placozoans.</title>
        <authorList>
            <person name="Srivastava M."/>
            <person name="Begovic E."/>
            <person name="Chapman J."/>
            <person name="Putnam N.H."/>
            <person name="Hellsten U."/>
            <person name="Kawashima T."/>
            <person name="Kuo A."/>
            <person name="Mitros T."/>
            <person name="Salamov A."/>
            <person name="Carpenter M.L."/>
            <person name="Signorovitch A.Y."/>
            <person name="Moreno M.A."/>
            <person name="Kamm K."/>
            <person name="Grimwood J."/>
            <person name="Schmutz J."/>
            <person name="Shapiro H."/>
            <person name="Grigoriev I.V."/>
            <person name="Buss L.W."/>
            <person name="Schierwater B."/>
            <person name="Dellaporta S.L."/>
            <person name="Rokhsar D.S."/>
        </authorList>
    </citation>
    <scope>NUCLEOTIDE SEQUENCE [LARGE SCALE GENOMIC DNA]</scope>
    <source>
        <strain evidence="5 6">Grell-BS-1999</strain>
    </source>
</reference>
<dbReference type="AlphaFoldDB" id="B3RMG7"/>
<keyword evidence="6" id="KW-1185">Reference proteome</keyword>
<evidence type="ECO:0000256" key="3">
    <source>
        <dbReference type="ARBA" id="ARBA00023274"/>
    </source>
</evidence>
<dbReference type="PRINTS" id="PR00974">
    <property type="entry name" value="RIBOSOMALS18"/>
</dbReference>
<dbReference type="InParanoid" id="B3RMG7"/>
<keyword evidence="3 4" id="KW-0687">Ribonucleoprotein</keyword>
<dbReference type="Gene3D" id="4.10.640.10">
    <property type="entry name" value="Ribosomal protein S18"/>
    <property type="match status" value="1"/>
</dbReference>
<keyword evidence="2 4" id="KW-0689">Ribosomal protein</keyword>
<dbReference type="OMA" id="INDICNQ"/>
<dbReference type="STRING" id="10228.B3RMG7"/>
<dbReference type="PhylomeDB" id="B3RMG7"/>
<evidence type="ECO:0000256" key="2">
    <source>
        <dbReference type="ARBA" id="ARBA00022980"/>
    </source>
</evidence>
<dbReference type="Proteomes" id="UP000009022">
    <property type="component" value="Unassembled WGS sequence"/>
</dbReference>
<dbReference type="InterPro" id="IPR001648">
    <property type="entry name" value="Ribosomal_bS18"/>
</dbReference>
<dbReference type="GO" id="GO:0003735">
    <property type="term" value="F:structural constituent of ribosome"/>
    <property type="evidence" value="ECO:0000318"/>
    <property type="project" value="GO_Central"/>
</dbReference>
<name>B3RMG7_TRIAD</name>
<dbReference type="SUPFAM" id="SSF46911">
    <property type="entry name" value="Ribosomal protein S18"/>
    <property type="match status" value="1"/>
</dbReference>
<organism evidence="5 6">
    <name type="scientific">Trichoplax adhaerens</name>
    <name type="common">Trichoplax reptans</name>
    <dbReference type="NCBI Taxonomy" id="10228"/>
    <lineage>
        <taxon>Eukaryota</taxon>
        <taxon>Metazoa</taxon>
        <taxon>Placozoa</taxon>
        <taxon>Uniplacotomia</taxon>
        <taxon>Trichoplacea</taxon>
        <taxon>Trichoplacidae</taxon>
        <taxon>Trichoplax</taxon>
    </lineage>
</organism>
<dbReference type="GO" id="GO:0070181">
    <property type="term" value="F:small ribosomal subunit rRNA binding"/>
    <property type="evidence" value="ECO:0000318"/>
    <property type="project" value="GO_Central"/>
</dbReference>